<evidence type="ECO:0000256" key="2">
    <source>
        <dbReference type="ARBA" id="ARBA00022598"/>
    </source>
</evidence>
<dbReference type="InterPro" id="IPR004101">
    <property type="entry name" value="Mur_ligase_C"/>
</dbReference>
<keyword evidence="3" id="KW-0547">Nucleotide-binding</keyword>
<comment type="caution">
    <text evidence="6">The sequence shown here is derived from an EMBL/GenBank/DDBJ whole genome shotgun (WGS) entry which is preliminary data.</text>
</comment>
<name>X0T2X2_9ZZZZ</name>
<dbReference type="GO" id="GO:0005737">
    <property type="term" value="C:cytoplasm"/>
    <property type="evidence" value="ECO:0007669"/>
    <property type="project" value="InterPro"/>
</dbReference>
<feature type="domain" description="Mur ligase C-terminal" evidence="5">
    <location>
        <begin position="3"/>
        <end position="79"/>
    </location>
</feature>
<keyword evidence="1" id="KW-0963">Cytoplasm</keyword>
<dbReference type="Gene3D" id="3.90.190.20">
    <property type="entry name" value="Mur ligase, C-terminal domain"/>
    <property type="match status" value="1"/>
</dbReference>
<dbReference type="GO" id="GO:0051301">
    <property type="term" value="P:cell division"/>
    <property type="evidence" value="ECO:0007669"/>
    <property type="project" value="InterPro"/>
</dbReference>
<evidence type="ECO:0000256" key="4">
    <source>
        <dbReference type="ARBA" id="ARBA00022840"/>
    </source>
</evidence>
<evidence type="ECO:0000256" key="1">
    <source>
        <dbReference type="ARBA" id="ARBA00022490"/>
    </source>
</evidence>
<keyword evidence="4" id="KW-0067">ATP-binding</keyword>
<evidence type="ECO:0000256" key="3">
    <source>
        <dbReference type="ARBA" id="ARBA00022741"/>
    </source>
</evidence>
<sequence>IIAGGYDKNVAFDELGQKIAKDAKTAILLGKTAEKIADAIKASPKNKTRIEFVNSLAEAVQLANRLSESGDVVLLSPACASYDMFDNFQQRGQEFCRLVHQISGWL</sequence>
<dbReference type="GO" id="GO:0005524">
    <property type="term" value="F:ATP binding"/>
    <property type="evidence" value="ECO:0007669"/>
    <property type="project" value="UniProtKB-KW"/>
</dbReference>
<dbReference type="InterPro" id="IPR036615">
    <property type="entry name" value="Mur_ligase_C_dom_sf"/>
</dbReference>
<organism evidence="6">
    <name type="scientific">marine sediment metagenome</name>
    <dbReference type="NCBI Taxonomy" id="412755"/>
    <lineage>
        <taxon>unclassified sequences</taxon>
        <taxon>metagenomes</taxon>
        <taxon>ecological metagenomes</taxon>
    </lineage>
</organism>
<evidence type="ECO:0000313" key="6">
    <source>
        <dbReference type="EMBL" id="GAF87848.1"/>
    </source>
</evidence>
<keyword evidence="2" id="KW-0436">Ligase</keyword>
<dbReference type="SUPFAM" id="SSF53244">
    <property type="entry name" value="MurD-like peptide ligases, peptide-binding domain"/>
    <property type="match status" value="1"/>
</dbReference>
<dbReference type="PANTHER" id="PTHR43692">
    <property type="entry name" value="UDP-N-ACETYLMURAMOYLALANINE--D-GLUTAMATE LIGASE"/>
    <property type="match status" value="1"/>
</dbReference>
<gene>
    <name evidence="6" type="ORF">S01H1_25194</name>
</gene>
<dbReference type="AlphaFoldDB" id="X0T2X2"/>
<dbReference type="EMBL" id="BARS01015191">
    <property type="protein sequence ID" value="GAF87848.1"/>
    <property type="molecule type" value="Genomic_DNA"/>
</dbReference>
<dbReference type="GO" id="GO:0008764">
    <property type="term" value="F:UDP-N-acetylmuramoylalanine-D-glutamate ligase activity"/>
    <property type="evidence" value="ECO:0007669"/>
    <property type="project" value="InterPro"/>
</dbReference>
<dbReference type="PANTHER" id="PTHR43692:SF1">
    <property type="entry name" value="UDP-N-ACETYLMURAMOYLALANINE--D-GLUTAMATE LIGASE"/>
    <property type="match status" value="1"/>
</dbReference>
<dbReference type="GO" id="GO:0008360">
    <property type="term" value="P:regulation of cell shape"/>
    <property type="evidence" value="ECO:0007669"/>
    <property type="project" value="InterPro"/>
</dbReference>
<protein>
    <recommendedName>
        <fullName evidence="5">Mur ligase C-terminal domain-containing protein</fullName>
    </recommendedName>
</protein>
<evidence type="ECO:0000259" key="5">
    <source>
        <dbReference type="Pfam" id="PF02875"/>
    </source>
</evidence>
<accession>X0T2X2</accession>
<reference evidence="6" key="1">
    <citation type="journal article" date="2014" name="Front. Microbiol.">
        <title>High frequency of phylogenetically diverse reductive dehalogenase-homologous genes in deep subseafloor sedimentary metagenomes.</title>
        <authorList>
            <person name="Kawai M."/>
            <person name="Futagami T."/>
            <person name="Toyoda A."/>
            <person name="Takaki Y."/>
            <person name="Nishi S."/>
            <person name="Hori S."/>
            <person name="Arai W."/>
            <person name="Tsubouchi T."/>
            <person name="Morono Y."/>
            <person name="Uchiyama I."/>
            <person name="Ito T."/>
            <person name="Fujiyama A."/>
            <person name="Inagaki F."/>
            <person name="Takami H."/>
        </authorList>
    </citation>
    <scope>NUCLEOTIDE SEQUENCE</scope>
    <source>
        <strain evidence="6">Expedition CK06-06</strain>
    </source>
</reference>
<dbReference type="InterPro" id="IPR005762">
    <property type="entry name" value="MurD"/>
</dbReference>
<proteinExistence type="predicted"/>
<feature type="non-terminal residue" evidence="6">
    <location>
        <position position="1"/>
    </location>
</feature>
<dbReference type="Pfam" id="PF02875">
    <property type="entry name" value="Mur_ligase_C"/>
    <property type="match status" value="1"/>
</dbReference>